<keyword evidence="7" id="KW-0325">Glycoprotein</keyword>
<proteinExistence type="predicted"/>
<evidence type="ECO:0000259" key="11">
    <source>
        <dbReference type="Pfam" id="PF13206"/>
    </source>
</evidence>
<dbReference type="GO" id="GO:0098552">
    <property type="term" value="C:side of membrane"/>
    <property type="evidence" value="ECO:0007669"/>
    <property type="project" value="UniProtKB-KW"/>
</dbReference>
<reference evidence="12" key="1">
    <citation type="submission" date="2013-02" db="EMBL/GenBank/DDBJ databases">
        <authorList>
            <person name="Cross G.A.M."/>
            <person name="Kim H.-S."/>
            <person name="Wickstead B."/>
        </authorList>
    </citation>
    <scope>NUCLEOTIDE SEQUENCE</scope>
    <source>
        <strain evidence="12">Lister 427</strain>
    </source>
</reference>
<keyword evidence="9" id="KW-0175">Coiled coil</keyword>
<dbReference type="Pfam" id="PF13206">
    <property type="entry name" value="VSG_B"/>
    <property type="match status" value="1"/>
</dbReference>
<dbReference type="AlphaFoldDB" id="M4SSJ3"/>
<evidence type="ECO:0000259" key="10">
    <source>
        <dbReference type="Pfam" id="PF10659"/>
    </source>
</evidence>
<evidence type="ECO:0000256" key="7">
    <source>
        <dbReference type="ARBA" id="ARBA00023180"/>
    </source>
</evidence>
<dbReference type="InterPro" id="IPR025932">
    <property type="entry name" value="Trypano_VSG_B_N_dom"/>
</dbReference>
<feature type="domain" description="Trypanosome variant surface glycoprotein B-type N-terminal" evidence="11">
    <location>
        <begin position="3"/>
        <end position="225"/>
    </location>
</feature>
<evidence type="ECO:0000256" key="6">
    <source>
        <dbReference type="ARBA" id="ARBA00023136"/>
    </source>
</evidence>
<dbReference type="GO" id="GO:0005886">
    <property type="term" value="C:plasma membrane"/>
    <property type="evidence" value="ECO:0007669"/>
    <property type="project" value="UniProtKB-SubCell"/>
</dbReference>
<keyword evidence="3" id="KW-1003">Cell membrane</keyword>
<dbReference type="Pfam" id="PF10659">
    <property type="entry name" value="Trypan_glycop_C"/>
    <property type="match status" value="1"/>
</dbReference>
<name>M4SSJ3_9TRYP</name>
<dbReference type="EMBL" id="KC611857">
    <property type="protein sequence ID" value="AGH59288.1"/>
    <property type="molecule type" value="Genomic_DNA"/>
</dbReference>
<evidence type="ECO:0000256" key="4">
    <source>
        <dbReference type="ARBA" id="ARBA00022622"/>
    </source>
</evidence>
<feature type="non-terminal residue" evidence="12">
    <location>
        <position position="1"/>
    </location>
</feature>
<accession>M4SSJ3</accession>
<reference evidence="12" key="2">
    <citation type="journal article" date="2014" name="Mol. Biochem. Parasitol.">
        <title>Capturing the variant surface glycoprotein repertoire (the VSGnome) of Trypanosoma brucei Lister 427.</title>
        <authorList>
            <person name="Cross G.A."/>
            <person name="Kim H.S."/>
            <person name="Wickstead B."/>
        </authorList>
    </citation>
    <scope>NUCLEOTIDE SEQUENCE</scope>
    <source>
        <strain evidence="12">Lister 427</strain>
    </source>
</reference>
<sequence>VLTEATVIRLKLAEAEQTLDGQQVKDIPATINTALFGRATDDSAALKDTDIWNTNLAGDLTTKCEAAGAAAEAKSLVAVVLCLCSHAGGSGLGKACFIAHTHPTQWTPSSNSGGTEWTKYKKLCHGPQVGQVTATSLSTALASLLSTIEIHSGNAYLGTVVGTGNGDCDGTSNNGLCIKFAGAAAATATQISTSPFIAKLTEAIEALRRAEQAEQHARLLSDQLEAKLAAAEAAAAAVKVLAPPTATNPEKKTDRAPQQKVPECTRLDSNSTCTAAGCIWHEETAKKGECKVDESKVIEQTTTAGTGDGAAGAATEKCKGKSQADCKSPDCKWDGKECKDSCFHVTKKFSLISAIFRRLVAI</sequence>
<dbReference type="InterPro" id="IPR019609">
    <property type="entry name" value="Variant_surf_glycoprt_trypan_C"/>
</dbReference>
<keyword evidence="6" id="KW-0472">Membrane</keyword>
<evidence type="ECO:0000256" key="3">
    <source>
        <dbReference type="ARBA" id="ARBA00022475"/>
    </source>
</evidence>
<dbReference type="Gene3D" id="3.30.1680.40">
    <property type="match status" value="1"/>
</dbReference>
<evidence type="ECO:0000256" key="1">
    <source>
        <dbReference type="ARBA" id="ARBA00002523"/>
    </source>
</evidence>
<comment type="function">
    <text evidence="1">VSG forms a coat on the surface of the parasite. The trypanosome evades the immune response of the host by expressing a series of antigenically distinct VSGs from an estimated 1000 VSG genes.</text>
</comment>
<evidence type="ECO:0000256" key="5">
    <source>
        <dbReference type="ARBA" id="ARBA00022729"/>
    </source>
</evidence>
<evidence type="ECO:0000256" key="2">
    <source>
        <dbReference type="ARBA" id="ARBA00004609"/>
    </source>
</evidence>
<feature type="coiled-coil region" evidence="9">
    <location>
        <begin position="197"/>
        <end position="241"/>
    </location>
</feature>
<evidence type="ECO:0000313" key="12">
    <source>
        <dbReference type="EMBL" id="AGH59288.1"/>
    </source>
</evidence>
<keyword evidence="4" id="KW-0336">GPI-anchor</keyword>
<keyword evidence="5" id="KW-0732">Signal</keyword>
<evidence type="ECO:0000256" key="9">
    <source>
        <dbReference type="SAM" id="Coils"/>
    </source>
</evidence>
<comment type="subcellular location">
    <subcellularLocation>
        <location evidence="2">Cell membrane</location>
        <topology evidence="2">Lipid-anchor</topology>
        <topology evidence="2">GPI-anchor</topology>
    </subcellularLocation>
</comment>
<protein>
    <submittedName>
        <fullName evidence="12">Variant surface glycoprotein 3248</fullName>
    </submittedName>
</protein>
<keyword evidence="8" id="KW-0449">Lipoprotein</keyword>
<organism evidence="12">
    <name type="scientific">Trypanosoma brucei</name>
    <dbReference type="NCBI Taxonomy" id="5691"/>
    <lineage>
        <taxon>Eukaryota</taxon>
        <taxon>Discoba</taxon>
        <taxon>Euglenozoa</taxon>
        <taxon>Kinetoplastea</taxon>
        <taxon>Metakinetoplastina</taxon>
        <taxon>Trypanosomatida</taxon>
        <taxon>Trypanosomatidae</taxon>
        <taxon>Trypanosoma</taxon>
    </lineage>
</organism>
<evidence type="ECO:0000256" key="8">
    <source>
        <dbReference type="ARBA" id="ARBA00023288"/>
    </source>
</evidence>
<feature type="domain" description="Trypanosome variant surface glycoprotein C-terminal" evidence="10">
    <location>
        <begin position="264"/>
        <end position="359"/>
    </location>
</feature>